<reference evidence="3" key="1">
    <citation type="submission" date="2020-03" db="EMBL/GenBank/DDBJ databases">
        <title>Intra-Species Differences in Population Size shape Life History and Genome Evolution.</title>
        <authorList>
            <person name="Willemsen D."/>
            <person name="Cui R."/>
            <person name="Valenzano D.R."/>
        </authorList>
    </citation>
    <scope>NUCLEOTIDE SEQUENCE</scope>
    <source>
        <strain evidence="3">GRZ</strain>
        <tissue evidence="3">Whole</tissue>
    </source>
</reference>
<dbReference type="AlphaFoldDB" id="A0A9D2XUI2"/>
<accession>A0A9D2XUI2</accession>
<keyword evidence="2" id="KW-1133">Transmembrane helix</keyword>
<name>A0A9D2XUI2_NOTFU</name>
<dbReference type="EMBL" id="JAAVVJ010000014">
    <property type="protein sequence ID" value="KAF7208168.1"/>
    <property type="molecule type" value="Genomic_DNA"/>
</dbReference>
<gene>
    <name evidence="3" type="ORF">G4P62_010193</name>
</gene>
<feature type="compositionally biased region" description="Low complexity" evidence="1">
    <location>
        <begin position="103"/>
        <end position="115"/>
    </location>
</feature>
<dbReference type="Gene3D" id="1.10.287.70">
    <property type="match status" value="1"/>
</dbReference>
<evidence type="ECO:0000313" key="3">
    <source>
        <dbReference type="EMBL" id="KAF7208168.1"/>
    </source>
</evidence>
<comment type="caution">
    <text evidence="3">The sequence shown here is derived from an EMBL/GenBank/DDBJ whole genome shotgun (WGS) entry which is preliminary data.</text>
</comment>
<feature type="transmembrane region" description="Helical" evidence="2">
    <location>
        <begin position="12"/>
        <end position="36"/>
    </location>
</feature>
<keyword evidence="2" id="KW-0472">Membrane</keyword>
<dbReference type="Proteomes" id="UP000822369">
    <property type="component" value="Chromosome 14"/>
</dbReference>
<proteinExistence type="predicted"/>
<keyword evidence="2" id="KW-0812">Transmembrane</keyword>
<organism evidence="3 4">
    <name type="scientific">Nothobranchius furzeri</name>
    <name type="common">Turquoise killifish</name>
    <dbReference type="NCBI Taxonomy" id="105023"/>
    <lineage>
        <taxon>Eukaryota</taxon>
        <taxon>Metazoa</taxon>
        <taxon>Chordata</taxon>
        <taxon>Craniata</taxon>
        <taxon>Vertebrata</taxon>
        <taxon>Euteleostomi</taxon>
        <taxon>Actinopterygii</taxon>
        <taxon>Neopterygii</taxon>
        <taxon>Teleostei</taxon>
        <taxon>Neoteleostei</taxon>
        <taxon>Acanthomorphata</taxon>
        <taxon>Ovalentaria</taxon>
        <taxon>Atherinomorphae</taxon>
        <taxon>Cyprinodontiformes</taxon>
        <taxon>Nothobranchiidae</taxon>
        <taxon>Nothobranchius</taxon>
    </lineage>
</organism>
<sequence length="121" mass="12784">MYSAMLYNSPYTALYFITVITIGKDLLLSFLVGMVMAHFDRMTSSSVETDSSRSESRSDPLSASSEPPTSSPSGPTPEPSGSSGSWPSTVRVNRSPSNAQGCSSQRSSAGFQSSSEDGRSP</sequence>
<feature type="compositionally biased region" description="Polar residues" evidence="1">
    <location>
        <begin position="90"/>
        <end position="102"/>
    </location>
</feature>
<feature type="region of interest" description="Disordered" evidence="1">
    <location>
        <begin position="43"/>
        <end position="121"/>
    </location>
</feature>
<protein>
    <submittedName>
        <fullName evidence="3">Protein SPT2-like protein</fullName>
    </submittedName>
</protein>
<feature type="compositionally biased region" description="Low complexity" evidence="1">
    <location>
        <begin position="59"/>
        <end position="89"/>
    </location>
</feature>
<evidence type="ECO:0000256" key="1">
    <source>
        <dbReference type="SAM" id="MobiDB-lite"/>
    </source>
</evidence>
<evidence type="ECO:0000313" key="4">
    <source>
        <dbReference type="Proteomes" id="UP000822369"/>
    </source>
</evidence>
<evidence type="ECO:0000256" key="2">
    <source>
        <dbReference type="SAM" id="Phobius"/>
    </source>
</evidence>